<feature type="compositionally biased region" description="Low complexity" evidence="1">
    <location>
        <begin position="662"/>
        <end position="671"/>
    </location>
</feature>
<reference evidence="4" key="1">
    <citation type="submission" date="2018-05" db="EMBL/GenBank/DDBJ databases">
        <title>Complete Sequences of Plasmids Bearing rmtG 16S rRNA Methyltransferase Gene in Enterobacter hormaechei in Brazil.</title>
        <authorList>
            <person name="Martins E.R."/>
            <person name="Bueno M.F.C."/>
            <person name="Francisco G.R."/>
            <person name="Casella T."/>
            <person name="Garcia D.O."/>
            <person name="de Vasconcelos A.T.R."/>
            <person name="de Almeida L.G."/>
            <person name="Gerber A.L."/>
            <person name="Nogueira M.C.L."/>
        </authorList>
    </citation>
    <scope>NUCLEOTIDE SEQUENCE</scope>
    <source>
        <strain evidence="4">Ec13</strain>
        <plasmid evidence="4">pEc13</plasmid>
    </source>
</reference>
<evidence type="ECO:0000313" key="4">
    <source>
        <dbReference type="EMBL" id="AXJ99764.1"/>
    </source>
</evidence>
<feature type="transmembrane region" description="Helical" evidence="2">
    <location>
        <begin position="331"/>
        <end position="352"/>
    </location>
</feature>
<dbReference type="RefSeq" id="WP_045379403.1">
    <property type="nucleotide sequence ID" value="NZ_CP175620.1"/>
</dbReference>
<dbReference type="AlphaFoldDB" id="A0A3S7QH40"/>
<accession>A0A3S7QH40</accession>
<protein>
    <submittedName>
        <fullName evidence="4">TraG</fullName>
    </submittedName>
</protein>
<keyword evidence="2" id="KW-1133">Transmembrane helix</keyword>
<sequence>MQEIYVIAGGDWLTQTLNAIVTFMSTENWVVIRRIATAFSVLVVAISWIRRHNIMDMLGWAGVIVLMSLLVSVRTSVQIIDISNQTKVYKVDNVPVGLALPASLTTKIGYALVQGYEMVFSQPDSITYSKTGMIFGANLVSRSTDFLSQNPEITTIFTDYVQNCVMGDIFLNGKYTMEELMNSADPYTLIFSKPSPLRGIFNNNNQFLTCEEAAAVIKPKLALDTQTGGKTWSYYVRQLFGGRPNPDILFSQMIGDSYNYFYGAGQSAASIVRQNVTMNALRNGIMSYAARNGDTSSLLNIATTSSMEKQRLAHATVGQVALRSLPMSQTLIVGLTIGIFPLMVLGGMFNAVTLNVLKGYVLAIMWVQSWPLLYAILNSCMTFYAKANGSPVVLSELSQVQIKYSDLATTAGYLSMLIPPLAWGMLKGLGAGFSNLYSHLASSAISPAATAASGAVDGNYSYANMQTENVSGFNWNTNSSTMFGQMSQQLANGATSTHMRDGSTVTDSTQAASKTPLNINFSRQIASAQQAMAREAQAQSESALHGYSSSLSSAWNTLSQFGSNRGSSDSMTNGADSTMSAQDSMMASRMRSAVESYAKGHNISNEQATQELASRSTRASTGLYGDVNANGGIGIKAFGTGGGINFKAGARVGVDGEDLDSHQASSSSRSSQDARHDVDARATKDFKEASDYFTSRKLNESGSHTDNNATSRADQLSIALNSAKQSYDQYTTSQARSHEYAEMASRTETMSGQVNEDLNQQFAQYVRKNSPQDADMILTNTSSPEVAAQRREMAWSFVKEQVQPEVDNAYSDAKSTLGQGMTNISAGGGRQDVMSDFATHKATVEKATSESGIKDNVKGNVDGMLDQTRNSISGKQSDIQNASTVINNQYSELESNHRSQDQKQDNMYNNEKSAQKSIPGADSPEELLAKARELENNQKK</sequence>
<feature type="compositionally biased region" description="Polar residues" evidence="1">
    <location>
        <begin position="905"/>
        <end position="916"/>
    </location>
</feature>
<gene>
    <name evidence="4" type="primary">traG</name>
</gene>
<feature type="transmembrane region" description="Helical" evidence="2">
    <location>
        <begin position="57"/>
        <end position="77"/>
    </location>
</feature>
<feature type="compositionally biased region" description="Basic and acidic residues" evidence="1">
    <location>
        <begin position="894"/>
        <end position="904"/>
    </location>
</feature>
<feature type="transmembrane region" description="Helical" evidence="2">
    <location>
        <begin position="31"/>
        <end position="50"/>
    </location>
</feature>
<organism evidence="4">
    <name type="scientific">Enterobacter hormaechei</name>
    <dbReference type="NCBI Taxonomy" id="158836"/>
    <lineage>
        <taxon>Bacteria</taxon>
        <taxon>Pseudomonadati</taxon>
        <taxon>Pseudomonadota</taxon>
        <taxon>Gammaproteobacteria</taxon>
        <taxon>Enterobacterales</taxon>
        <taxon>Enterobacteriaceae</taxon>
        <taxon>Enterobacter</taxon>
        <taxon>Enterobacter cloacae complex</taxon>
    </lineage>
</organism>
<keyword evidence="2" id="KW-0812">Transmembrane</keyword>
<dbReference type="NCBIfam" id="NF010295">
    <property type="entry name" value="PRK13735.1"/>
    <property type="match status" value="1"/>
</dbReference>
<evidence type="ECO:0000256" key="1">
    <source>
        <dbReference type="SAM" id="MobiDB-lite"/>
    </source>
</evidence>
<feature type="compositionally biased region" description="Basic and acidic residues" evidence="1">
    <location>
        <begin position="844"/>
        <end position="857"/>
    </location>
</feature>
<feature type="domain" description="TraG N-terminal Proteobacteria" evidence="3">
    <location>
        <begin position="3"/>
        <end position="445"/>
    </location>
</feature>
<feature type="region of interest" description="Disordered" evidence="1">
    <location>
        <begin position="657"/>
        <end position="679"/>
    </location>
</feature>
<dbReference type="EMBL" id="MH325469">
    <property type="protein sequence ID" value="AXJ99764.1"/>
    <property type="molecule type" value="Genomic_DNA"/>
</dbReference>
<feature type="compositionally biased region" description="Basic and acidic residues" evidence="1">
    <location>
        <begin position="927"/>
        <end position="940"/>
    </location>
</feature>
<dbReference type="InterPro" id="IPR012931">
    <property type="entry name" value="TraG_N_Proteobacteria"/>
</dbReference>
<keyword evidence="2" id="KW-0472">Membrane</keyword>
<keyword evidence="4" id="KW-0614">Plasmid</keyword>
<feature type="region of interest" description="Disordered" evidence="1">
    <location>
        <begin position="844"/>
        <end position="940"/>
    </location>
</feature>
<dbReference type="Pfam" id="PF07916">
    <property type="entry name" value="TraG_N"/>
    <property type="match status" value="1"/>
</dbReference>
<feature type="transmembrane region" description="Helical" evidence="2">
    <location>
        <begin position="359"/>
        <end position="377"/>
    </location>
</feature>
<evidence type="ECO:0000259" key="3">
    <source>
        <dbReference type="Pfam" id="PF07916"/>
    </source>
</evidence>
<evidence type="ECO:0000256" key="2">
    <source>
        <dbReference type="SAM" id="Phobius"/>
    </source>
</evidence>
<geneLocation type="plasmid" evidence="4">
    <name>pEc13</name>
</geneLocation>
<feature type="compositionally biased region" description="Polar residues" evidence="1">
    <location>
        <begin position="867"/>
        <end position="893"/>
    </location>
</feature>
<name>A0A3S7QH40_9ENTR</name>
<proteinExistence type="predicted"/>